<evidence type="ECO:0000256" key="4">
    <source>
        <dbReference type="SAM" id="MobiDB-lite"/>
    </source>
</evidence>
<feature type="region of interest" description="Disordered" evidence="4">
    <location>
        <begin position="38"/>
        <end position="57"/>
    </location>
</feature>
<dbReference type="InterPro" id="IPR000914">
    <property type="entry name" value="SBP_5_dom"/>
</dbReference>
<dbReference type="GO" id="GO:1904680">
    <property type="term" value="F:peptide transmembrane transporter activity"/>
    <property type="evidence" value="ECO:0007669"/>
    <property type="project" value="TreeGrafter"/>
</dbReference>
<dbReference type="RefSeq" id="WP_229114674.1">
    <property type="nucleotide sequence ID" value="NZ_CP064787.1"/>
</dbReference>
<keyword evidence="3" id="KW-0732">Signal</keyword>
<dbReference type="Pfam" id="PF00496">
    <property type="entry name" value="SBP_bac_5"/>
    <property type="match status" value="1"/>
</dbReference>
<dbReference type="PROSITE" id="PS51318">
    <property type="entry name" value="TAT"/>
    <property type="match status" value="1"/>
</dbReference>
<dbReference type="Gene3D" id="3.10.105.10">
    <property type="entry name" value="Dipeptide-binding Protein, Domain 3"/>
    <property type="match status" value="1"/>
</dbReference>
<dbReference type="InterPro" id="IPR006311">
    <property type="entry name" value="TAT_signal"/>
</dbReference>
<evidence type="ECO:0000313" key="7">
    <source>
        <dbReference type="Proteomes" id="UP000663525"/>
    </source>
</evidence>
<keyword evidence="2" id="KW-0813">Transport</keyword>
<dbReference type="Gene3D" id="3.40.190.10">
    <property type="entry name" value="Periplasmic binding protein-like II"/>
    <property type="match status" value="1"/>
</dbReference>
<proteinExistence type="inferred from homology"/>
<reference evidence="6" key="1">
    <citation type="submission" date="2020-11" db="EMBL/GenBank/DDBJ databases">
        <title>Carbohydrate-dependent, anaerobic sulfur respiration: A novel catabolism in halophilic archaea.</title>
        <authorList>
            <person name="Sorokin D.Y."/>
            <person name="Messina E."/>
            <person name="Smedile F."/>
            <person name="La Cono V."/>
            <person name="Hallsworth J.E."/>
            <person name="Yakimov M.M."/>
        </authorList>
    </citation>
    <scope>NUCLEOTIDE SEQUENCE</scope>
    <source>
        <strain evidence="6">HSR12-1</strain>
    </source>
</reference>
<dbReference type="AlphaFoldDB" id="A0A897N1S5"/>
<evidence type="ECO:0000256" key="3">
    <source>
        <dbReference type="ARBA" id="ARBA00022729"/>
    </source>
</evidence>
<dbReference type="SUPFAM" id="SSF53850">
    <property type="entry name" value="Periplasmic binding protein-like II"/>
    <property type="match status" value="1"/>
</dbReference>
<sequence>MSNDSGGYGEVVNRRQFIRAAGATGAAALAGCSGGGGGNGGNGDNNENETVTSVTPPGQEQVYDTRFVSATNNGVPANYHLNPDATQNYDDIAGAYVFERFAGYNFQTQEFELVALEDWSVDSETFTLTIREDLNWDNGDPVTARDLITQFRLQKKTNAPIWDFAESIEQGEDEKTVVFTLKSETNPRLLKHAIGGQLDRIYAHHPTFKQFLDQDASGIQGFAYEEDVIGNGPFSFESKDKQSWKFTRNDEYADADYINFEEVQLLNRGENTALQQGLRGGELDGMHSLFAPPNIAKSMPDHVQEINTPAKWGYGIVFNHDHKHFGKVEVRKAIAHVINREAVAGNAGPRTKATPDVITGIAVDDQERWLGDDMDAFETYGQDSSQEDKAASLLRDAGYTKSGGKWQDSDGNTISADYATPAGWTDWTTATDTVVDQLNSFGFDLKINSAPMGDFYGNYIDNNFALGAFYWLPGGARSSFPFYPLRWEMQCPDIDGGHAFPTGEKTIPGMDGGEMTINPLEEIQTVAQMSTDEEATDTIRRVAWHHNQTLPFVGVTEKQEQTWLSSDDFNTPASNDPVLGIKWASQYLPRTGKLSAKD</sequence>
<organism evidence="6 7">
    <name type="scientific">Halapricum desulfuricans</name>
    <dbReference type="NCBI Taxonomy" id="2841257"/>
    <lineage>
        <taxon>Archaea</taxon>
        <taxon>Methanobacteriati</taxon>
        <taxon>Methanobacteriota</taxon>
        <taxon>Stenosarchaea group</taxon>
        <taxon>Halobacteria</taxon>
        <taxon>Halobacteriales</taxon>
        <taxon>Haloarculaceae</taxon>
        <taxon>Halapricum</taxon>
    </lineage>
</organism>
<evidence type="ECO:0000256" key="1">
    <source>
        <dbReference type="ARBA" id="ARBA00005695"/>
    </source>
</evidence>
<dbReference type="Proteomes" id="UP000663525">
    <property type="component" value="Chromosome"/>
</dbReference>
<dbReference type="GeneID" id="68854338"/>
<name>A0A897N1S5_9EURY</name>
<gene>
    <name evidence="6" type="primary">ddpA</name>
    <name evidence="6" type="ORF">HSR121_0695</name>
</gene>
<dbReference type="PANTHER" id="PTHR30290">
    <property type="entry name" value="PERIPLASMIC BINDING COMPONENT OF ABC TRANSPORTER"/>
    <property type="match status" value="1"/>
</dbReference>
<protein>
    <submittedName>
        <fullName evidence="6">ABC-type transport system, periplasmic component</fullName>
    </submittedName>
</protein>
<dbReference type="GO" id="GO:0015833">
    <property type="term" value="P:peptide transport"/>
    <property type="evidence" value="ECO:0007669"/>
    <property type="project" value="TreeGrafter"/>
</dbReference>
<dbReference type="PANTHER" id="PTHR30290:SF9">
    <property type="entry name" value="OLIGOPEPTIDE-BINDING PROTEIN APPA"/>
    <property type="match status" value="1"/>
</dbReference>
<dbReference type="InterPro" id="IPR039424">
    <property type="entry name" value="SBP_5"/>
</dbReference>
<dbReference type="EMBL" id="CP064787">
    <property type="protein sequence ID" value="QSG05049.1"/>
    <property type="molecule type" value="Genomic_DNA"/>
</dbReference>
<feature type="domain" description="Solute-binding protein family 5" evidence="5">
    <location>
        <begin position="117"/>
        <end position="485"/>
    </location>
</feature>
<comment type="similarity">
    <text evidence="1">Belongs to the bacterial solute-binding protein 5 family.</text>
</comment>
<evidence type="ECO:0000313" key="6">
    <source>
        <dbReference type="EMBL" id="QSG05049.1"/>
    </source>
</evidence>
<evidence type="ECO:0000256" key="2">
    <source>
        <dbReference type="ARBA" id="ARBA00022448"/>
    </source>
</evidence>
<evidence type="ECO:0000259" key="5">
    <source>
        <dbReference type="Pfam" id="PF00496"/>
    </source>
</evidence>
<accession>A0A897N1S5</accession>